<evidence type="ECO:0000256" key="2">
    <source>
        <dbReference type="ARBA" id="ARBA00007845"/>
    </source>
</evidence>
<dbReference type="GO" id="GO:0006281">
    <property type="term" value="P:DNA repair"/>
    <property type="evidence" value="ECO:0007669"/>
    <property type="project" value="UniProtKB-KW"/>
</dbReference>
<dbReference type="GO" id="GO:0016887">
    <property type="term" value="F:ATP hydrolysis activity"/>
    <property type="evidence" value="ECO:0007669"/>
    <property type="project" value="InterPro"/>
</dbReference>
<keyword evidence="4" id="KW-0479">Metal-binding</keyword>
<dbReference type="Proteomes" id="UP000316621">
    <property type="component" value="Chromosome 6"/>
</dbReference>
<dbReference type="AlphaFoldDB" id="A0A4Y7K642"/>
<evidence type="ECO:0000256" key="6">
    <source>
        <dbReference type="ARBA" id="ARBA00022763"/>
    </source>
</evidence>
<evidence type="ECO:0000256" key="3">
    <source>
        <dbReference type="ARBA" id="ARBA00022722"/>
    </source>
</evidence>
<feature type="compositionally biased region" description="Basic residues" evidence="13">
    <location>
        <begin position="742"/>
        <end position="752"/>
    </location>
</feature>
<evidence type="ECO:0000256" key="13">
    <source>
        <dbReference type="SAM" id="MobiDB-lite"/>
    </source>
</evidence>
<protein>
    <recommendedName>
        <fullName evidence="14">CW-type domain-containing protein</fullName>
    </recommendedName>
</protein>
<dbReference type="EMBL" id="CM010720">
    <property type="protein sequence ID" value="RZC67438.1"/>
    <property type="molecule type" value="Genomic_DNA"/>
</dbReference>
<dbReference type="Pfam" id="PF17942">
    <property type="entry name" value="Morc6_S5"/>
    <property type="match status" value="1"/>
</dbReference>
<proteinExistence type="inferred from homology"/>
<dbReference type="OMA" id="CYMEPFK"/>
<evidence type="ECO:0000256" key="7">
    <source>
        <dbReference type="ARBA" id="ARBA00022771"/>
    </source>
</evidence>
<evidence type="ECO:0000256" key="9">
    <source>
        <dbReference type="ARBA" id="ARBA00023054"/>
    </source>
</evidence>
<keyword evidence="6" id="KW-0227">DNA damage</keyword>
<evidence type="ECO:0000256" key="1">
    <source>
        <dbReference type="ARBA" id="ARBA00004123"/>
    </source>
</evidence>
<keyword evidence="5" id="KW-0378">Hydrolase</keyword>
<keyword evidence="9" id="KW-0175">Coiled coil</keyword>
<evidence type="ECO:0000256" key="10">
    <source>
        <dbReference type="ARBA" id="ARBA00023158"/>
    </source>
</evidence>
<dbReference type="Pfam" id="PF07496">
    <property type="entry name" value="zf-CW"/>
    <property type="match status" value="1"/>
</dbReference>
<dbReference type="SUPFAM" id="SSF55874">
    <property type="entry name" value="ATPase domain of HSP90 chaperone/DNA topoisomerase II/histidine kinase"/>
    <property type="match status" value="1"/>
</dbReference>
<accession>A0A4Y7K642</accession>
<dbReference type="Gene3D" id="3.30.40.100">
    <property type="match status" value="1"/>
</dbReference>
<feature type="region of interest" description="Disordered" evidence="13">
    <location>
        <begin position="716"/>
        <end position="758"/>
    </location>
</feature>
<name>A0A4Y7K642_PAPSO</name>
<evidence type="ECO:0000256" key="5">
    <source>
        <dbReference type="ARBA" id="ARBA00022759"/>
    </source>
</evidence>
<dbReference type="InterPro" id="IPR045261">
    <property type="entry name" value="MORC_ATPase"/>
</dbReference>
<dbReference type="PROSITE" id="PS51050">
    <property type="entry name" value="ZF_CW"/>
    <property type="match status" value="1"/>
</dbReference>
<organism evidence="15 16">
    <name type="scientific">Papaver somniferum</name>
    <name type="common">Opium poppy</name>
    <dbReference type="NCBI Taxonomy" id="3469"/>
    <lineage>
        <taxon>Eukaryota</taxon>
        <taxon>Viridiplantae</taxon>
        <taxon>Streptophyta</taxon>
        <taxon>Embryophyta</taxon>
        <taxon>Tracheophyta</taxon>
        <taxon>Spermatophyta</taxon>
        <taxon>Magnoliopsida</taxon>
        <taxon>Ranunculales</taxon>
        <taxon>Papaveraceae</taxon>
        <taxon>Papaveroideae</taxon>
        <taxon>Papaver</taxon>
    </lineage>
</organism>
<dbReference type="Gene3D" id="3.30.565.10">
    <property type="entry name" value="Histidine kinase-like ATPase, C-terminal domain"/>
    <property type="match status" value="1"/>
</dbReference>
<evidence type="ECO:0000313" key="16">
    <source>
        <dbReference type="Proteomes" id="UP000316621"/>
    </source>
</evidence>
<evidence type="ECO:0000313" key="15">
    <source>
        <dbReference type="EMBL" id="RZC67438.1"/>
    </source>
</evidence>
<comment type="similarity">
    <text evidence="2">Belongs to the MORC ATPase protein family.</text>
</comment>
<evidence type="ECO:0000256" key="8">
    <source>
        <dbReference type="ARBA" id="ARBA00022833"/>
    </source>
</evidence>
<dbReference type="Gramene" id="RZC67438">
    <property type="protein sequence ID" value="RZC67438"/>
    <property type="gene ID" value="C5167_011117"/>
</dbReference>
<dbReference type="GO" id="GO:0008270">
    <property type="term" value="F:zinc ion binding"/>
    <property type="evidence" value="ECO:0007669"/>
    <property type="project" value="UniProtKB-KW"/>
</dbReference>
<dbReference type="GO" id="GO:0004519">
    <property type="term" value="F:endonuclease activity"/>
    <property type="evidence" value="ECO:0007669"/>
    <property type="project" value="UniProtKB-KW"/>
</dbReference>
<keyword evidence="8" id="KW-0862">Zinc</keyword>
<keyword evidence="7" id="KW-0863">Zinc-finger</keyword>
<keyword evidence="16" id="KW-1185">Reference proteome</keyword>
<dbReference type="PANTHER" id="PTHR23336:SF11">
    <property type="entry name" value="OS06G0622000 PROTEIN"/>
    <property type="match status" value="1"/>
</dbReference>
<evidence type="ECO:0000256" key="12">
    <source>
        <dbReference type="ARBA" id="ARBA00023242"/>
    </source>
</evidence>
<keyword evidence="5" id="KW-0255">Endonuclease</keyword>
<feature type="compositionally biased region" description="Polar residues" evidence="13">
    <location>
        <begin position="721"/>
        <end position="740"/>
    </location>
</feature>
<evidence type="ECO:0000256" key="4">
    <source>
        <dbReference type="ARBA" id="ARBA00022723"/>
    </source>
</evidence>
<dbReference type="InterPro" id="IPR011124">
    <property type="entry name" value="Znf_CW"/>
</dbReference>
<dbReference type="Pfam" id="PF13589">
    <property type="entry name" value="HATPase_c_3"/>
    <property type="match status" value="1"/>
</dbReference>
<feature type="domain" description="CW-type" evidence="14">
    <location>
        <begin position="632"/>
        <end position="682"/>
    </location>
</feature>
<evidence type="ECO:0000259" key="14">
    <source>
        <dbReference type="PROSITE" id="PS51050"/>
    </source>
</evidence>
<comment type="subcellular location">
    <subcellularLocation>
        <location evidence="1">Nucleus</location>
    </subcellularLocation>
</comment>
<dbReference type="InterPro" id="IPR036890">
    <property type="entry name" value="HATPase_C_sf"/>
</dbReference>
<keyword evidence="11" id="KW-0234">DNA repair</keyword>
<dbReference type="InterPro" id="IPR041006">
    <property type="entry name" value="Morc_S5"/>
</dbReference>
<keyword evidence="12" id="KW-0539">Nucleus</keyword>
<reference evidence="15 16" key="1">
    <citation type="journal article" date="2018" name="Science">
        <title>The opium poppy genome and morphinan production.</title>
        <authorList>
            <person name="Guo L."/>
            <person name="Winzer T."/>
            <person name="Yang X."/>
            <person name="Li Y."/>
            <person name="Ning Z."/>
            <person name="He Z."/>
            <person name="Teodor R."/>
            <person name="Lu Y."/>
            <person name="Bowser T.A."/>
            <person name="Graham I.A."/>
            <person name="Ye K."/>
        </authorList>
    </citation>
    <scope>NUCLEOTIDE SEQUENCE [LARGE SCALE GENOMIC DNA]</scope>
    <source>
        <strain evidence="16">cv. HN1</strain>
        <tissue evidence="15">Leaves</tissue>
    </source>
</reference>
<evidence type="ECO:0000256" key="11">
    <source>
        <dbReference type="ARBA" id="ARBA00023204"/>
    </source>
</evidence>
<keyword evidence="3" id="KW-0540">Nuclease</keyword>
<gene>
    <name evidence="15" type="ORF">C5167_011117</name>
</gene>
<sequence length="758" mass="85616">MMGSKPIDGFGLEDGFAFYVMLSKDRKPICRTQCIKAPHQLPANWNIHDMPYASKCPLEGLPHFALRPAFEDERQQDEWGKFTTFLYKNEKPLLKAAVVQLDTCVLYIINPSLKAGSKAGDVMVLFKMNGVLNDHKNTKNDESMVVSKKLPSAANSVKTGTYEHLQLLAMASGSCAEDRILTPRHEEVGESLDAHFSGRDTNYHDSLKVSSCKSELLSLKDDCCGSKNYARVDPSYLATLGHSHDGWIFGAIAELIDNSRDAKATKLEISVETRYLKKDDLQIPMLSVVDDGHGMSHQEIMVMVSLGHKQTDADDPNQIGRFGIGFKTGAMKLGRDAIVLTQTTTSRSIAFLSQSFNECKDSVEIPVVSYRRHGGFMEVDTSIQSLAVADYHLKAIKDFSPFNEYLIGEKSGLFGENGTGTQIYIWNFDKWGSDFCLEWQKRNGDKDSPNENDILIRSRRVRSRSGQISQKVPLDYSLRSYLEVIFLEPRMKIYVQGSLVKSRPLAKSLNKTKIFKGEIKGKPVQLTLGRNQLEWEQMNCGIFLYWHGRLIEAYKRVGGMVHSVDIGRGIVGVIDVTEMSNRNKDFIMNTKQAFRDCEEYATLEQWLGEKSDEYWDEHFDTLQVKQNVSDKYKPDLEWVQCDKCRKWRALDSGFDTGTLPQTWVCGMPPYNGSCQNREEEMDPGVVTVGKKRTRCDPKQITASGTPKKVETGIIITKRQKCSPNKKNSGNTSGETKSGKPNWQRHKNGRAKATRYEER</sequence>
<dbReference type="GO" id="GO:0031349">
    <property type="term" value="P:positive regulation of defense response"/>
    <property type="evidence" value="ECO:0007669"/>
    <property type="project" value="UniProtKB-ARBA"/>
</dbReference>
<dbReference type="PANTHER" id="PTHR23336">
    <property type="entry name" value="ZINC FINGER CW-TYPE COILED-COIL DOMAIN PROTEIN 3"/>
    <property type="match status" value="1"/>
</dbReference>
<dbReference type="GO" id="GO:0005634">
    <property type="term" value="C:nucleus"/>
    <property type="evidence" value="ECO:0007669"/>
    <property type="project" value="UniProtKB-SubCell"/>
</dbReference>
<dbReference type="GO" id="GO:0031047">
    <property type="term" value="P:regulatory ncRNA-mediated gene silencing"/>
    <property type="evidence" value="ECO:0007669"/>
    <property type="project" value="UniProtKB-KW"/>
</dbReference>
<keyword evidence="10" id="KW-0943">RNA-mediated gene silencing</keyword>